<keyword evidence="2" id="KW-1185">Reference proteome</keyword>
<name>A0A7W9E7S7_9CAUL</name>
<dbReference type="AlphaFoldDB" id="A0A7W9E7S7"/>
<protein>
    <recommendedName>
        <fullName evidence="3">Head-tail adaptor protein</fullName>
    </recommendedName>
</protein>
<comment type="caution">
    <text evidence="1">The sequence shown here is derived from an EMBL/GenBank/DDBJ whole genome shotgun (WGS) entry which is preliminary data.</text>
</comment>
<evidence type="ECO:0000313" key="1">
    <source>
        <dbReference type="EMBL" id="MBB5659995.1"/>
    </source>
</evidence>
<reference evidence="1 2" key="1">
    <citation type="submission" date="2020-08" db="EMBL/GenBank/DDBJ databases">
        <title>Genomic Encyclopedia of Type Strains, Phase IV (KMG-IV): sequencing the most valuable type-strain genomes for metagenomic binning, comparative biology and taxonomic classification.</title>
        <authorList>
            <person name="Goeker M."/>
        </authorList>
    </citation>
    <scope>NUCLEOTIDE SEQUENCE [LARGE SCALE GENOMIC DNA]</scope>
    <source>
        <strain evidence="1 2">DSM 24448</strain>
    </source>
</reference>
<evidence type="ECO:0000313" key="2">
    <source>
        <dbReference type="Proteomes" id="UP000548978"/>
    </source>
</evidence>
<sequence>MSAAARRVLAALYAVTVTETPYGGQARTYELLGQIWLNPGKVGGRRRSGPDGQQRIETWRVTTGLDPRLNAGRVLEFEGVRWRILAVATGPAETDLELERLA</sequence>
<dbReference type="RefSeq" id="WP_164461770.1">
    <property type="nucleotide sequence ID" value="NZ_JACIJB010000001.1"/>
</dbReference>
<dbReference type="EMBL" id="JACIJB010000001">
    <property type="protein sequence ID" value="MBB5659995.1"/>
    <property type="molecule type" value="Genomic_DNA"/>
</dbReference>
<evidence type="ECO:0008006" key="3">
    <source>
        <dbReference type="Google" id="ProtNLM"/>
    </source>
</evidence>
<accession>A0A7W9E7S7</accession>
<gene>
    <name evidence="1" type="ORF">FHS65_000713</name>
</gene>
<proteinExistence type="predicted"/>
<organism evidence="1 2">
    <name type="scientific">Brevundimonas halotolerans</name>
    <dbReference type="NCBI Taxonomy" id="69670"/>
    <lineage>
        <taxon>Bacteria</taxon>
        <taxon>Pseudomonadati</taxon>
        <taxon>Pseudomonadota</taxon>
        <taxon>Alphaproteobacteria</taxon>
        <taxon>Caulobacterales</taxon>
        <taxon>Caulobacteraceae</taxon>
        <taxon>Brevundimonas</taxon>
    </lineage>
</organism>
<dbReference type="Proteomes" id="UP000548978">
    <property type="component" value="Unassembled WGS sequence"/>
</dbReference>